<dbReference type="PROSITE" id="PS50850">
    <property type="entry name" value="MFS"/>
    <property type="match status" value="1"/>
</dbReference>
<evidence type="ECO:0000256" key="5">
    <source>
        <dbReference type="ARBA" id="ARBA00023136"/>
    </source>
</evidence>
<dbReference type="Gene3D" id="1.20.1250.20">
    <property type="entry name" value="MFS general substrate transporter like domains"/>
    <property type="match status" value="1"/>
</dbReference>
<keyword evidence="3 6" id="KW-0812">Transmembrane</keyword>
<evidence type="ECO:0000313" key="8">
    <source>
        <dbReference type="EMBL" id="HGY95185.1"/>
    </source>
</evidence>
<evidence type="ECO:0000259" key="7">
    <source>
        <dbReference type="PROSITE" id="PS50850"/>
    </source>
</evidence>
<evidence type="ECO:0000256" key="1">
    <source>
        <dbReference type="ARBA" id="ARBA00004370"/>
    </source>
</evidence>
<feature type="domain" description="Major facilitator superfamily (MFS) profile" evidence="7">
    <location>
        <begin position="1"/>
        <end position="67"/>
    </location>
</feature>
<proteinExistence type="predicted"/>
<dbReference type="GO" id="GO:0016020">
    <property type="term" value="C:membrane"/>
    <property type="evidence" value="ECO:0007669"/>
    <property type="project" value="UniProtKB-SubCell"/>
</dbReference>
<feature type="transmembrane region" description="Helical" evidence="6">
    <location>
        <begin position="12"/>
        <end position="37"/>
    </location>
</feature>
<dbReference type="EMBL" id="DTKL01000068">
    <property type="protein sequence ID" value="HGY95185.1"/>
    <property type="molecule type" value="Genomic_DNA"/>
</dbReference>
<name>A0A7V4XUN8_9BACT</name>
<dbReference type="PANTHER" id="PTHR48020:SF12">
    <property type="entry name" value="PROTON MYO-INOSITOL COTRANSPORTER"/>
    <property type="match status" value="1"/>
</dbReference>
<evidence type="ECO:0000256" key="6">
    <source>
        <dbReference type="SAM" id="Phobius"/>
    </source>
</evidence>
<keyword evidence="2" id="KW-0813">Transport</keyword>
<dbReference type="PANTHER" id="PTHR48020">
    <property type="entry name" value="PROTON MYO-INOSITOL COTRANSPORTER"/>
    <property type="match status" value="1"/>
</dbReference>
<keyword evidence="5 6" id="KW-0472">Membrane</keyword>
<gene>
    <name evidence="8" type="ORF">ENW50_10960</name>
</gene>
<dbReference type="Pfam" id="PF00083">
    <property type="entry name" value="Sugar_tr"/>
    <property type="match status" value="1"/>
</dbReference>
<comment type="subcellular location">
    <subcellularLocation>
        <location evidence="1">Membrane</location>
    </subcellularLocation>
</comment>
<reference evidence="8" key="1">
    <citation type="journal article" date="2020" name="mSystems">
        <title>Genome- and Community-Level Interaction Insights into Carbon Utilization and Element Cycling Functions of Hydrothermarchaeota in Hydrothermal Sediment.</title>
        <authorList>
            <person name="Zhou Z."/>
            <person name="Liu Y."/>
            <person name="Xu W."/>
            <person name="Pan J."/>
            <person name="Luo Z.H."/>
            <person name="Li M."/>
        </authorList>
    </citation>
    <scope>NUCLEOTIDE SEQUENCE [LARGE SCALE GENOMIC DNA]</scope>
    <source>
        <strain evidence="8">SpSt-855</strain>
    </source>
</reference>
<dbReference type="InterPro" id="IPR036259">
    <property type="entry name" value="MFS_trans_sf"/>
</dbReference>
<organism evidence="8">
    <name type="scientific">Acidobacterium capsulatum</name>
    <dbReference type="NCBI Taxonomy" id="33075"/>
    <lineage>
        <taxon>Bacteria</taxon>
        <taxon>Pseudomonadati</taxon>
        <taxon>Acidobacteriota</taxon>
        <taxon>Terriglobia</taxon>
        <taxon>Terriglobales</taxon>
        <taxon>Acidobacteriaceae</taxon>
        <taxon>Acidobacterium</taxon>
    </lineage>
</organism>
<dbReference type="SUPFAM" id="SSF103473">
    <property type="entry name" value="MFS general substrate transporter"/>
    <property type="match status" value="1"/>
</dbReference>
<dbReference type="GO" id="GO:0022857">
    <property type="term" value="F:transmembrane transporter activity"/>
    <property type="evidence" value="ECO:0007669"/>
    <property type="project" value="InterPro"/>
</dbReference>
<dbReference type="InterPro" id="IPR020846">
    <property type="entry name" value="MFS_dom"/>
</dbReference>
<keyword evidence="4 6" id="KW-1133">Transmembrane helix</keyword>
<accession>A0A7V4XUN8</accession>
<evidence type="ECO:0000256" key="2">
    <source>
        <dbReference type="ARBA" id="ARBA00022448"/>
    </source>
</evidence>
<evidence type="ECO:0000256" key="3">
    <source>
        <dbReference type="ARBA" id="ARBA00022692"/>
    </source>
</evidence>
<evidence type="ECO:0000256" key="4">
    <source>
        <dbReference type="ARBA" id="ARBA00022989"/>
    </source>
</evidence>
<sequence length="79" mass="8739">MLPELLPLQVRGTAMGGVVFLNWGTNFLVSLMFPVLLAAGPGTVFELLAGFGMFAFILTAKWLPETSKRSLEQLELERR</sequence>
<dbReference type="InterPro" id="IPR050814">
    <property type="entry name" value="Myo-inositol_Transporter"/>
</dbReference>
<dbReference type="AlphaFoldDB" id="A0A7V4XUN8"/>
<comment type="caution">
    <text evidence="8">The sequence shown here is derived from an EMBL/GenBank/DDBJ whole genome shotgun (WGS) entry which is preliminary data.</text>
</comment>
<feature type="transmembrane region" description="Helical" evidence="6">
    <location>
        <begin position="43"/>
        <end position="63"/>
    </location>
</feature>
<dbReference type="InterPro" id="IPR005828">
    <property type="entry name" value="MFS_sugar_transport-like"/>
</dbReference>
<protein>
    <recommendedName>
        <fullName evidence="7">Major facilitator superfamily (MFS) profile domain-containing protein</fullName>
    </recommendedName>
</protein>